<comment type="caution">
    <text evidence="2">The sequence shown here is derived from an EMBL/GenBank/DDBJ whole genome shotgun (WGS) entry which is preliminary data.</text>
</comment>
<accession>A0ABQ5JUU7</accession>
<sequence>MTSRVSLDEFSEIFSQYVKKVSEELHSRVKSVSTGDDPEMLELHKSSERRAIKLSEELHSRVKSVSTGDDPEMLELHKSSERRAIKRRHLVLSQYYFSVQMARKTLESELDTIDKELLEHISENKDKRIQALHDKRNKYIRELEASQLGSQRVIDLPQPPRKKRDRKDVLQQPYRRSTRTGVVQGTNRPNVLFELELPEKDIKADMEDMQVK</sequence>
<organism evidence="2 3">
    <name type="scientific">Aduncisulcus paluster</name>
    <dbReference type="NCBI Taxonomy" id="2918883"/>
    <lineage>
        <taxon>Eukaryota</taxon>
        <taxon>Metamonada</taxon>
        <taxon>Carpediemonas-like organisms</taxon>
        <taxon>Aduncisulcus</taxon>
    </lineage>
</organism>
<gene>
    <name evidence="2" type="ORF">ADUPG1_011233</name>
</gene>
<evidence type="ECO:0000313" key="2">
    <source>
        <dbReference type="EMBL" id="GKT18082.1"/>
    </source>
</evidence>
<dbReference type="Proteomes" id="UP001057375">
    <property type="component" value="Unassembled WGS sequence"/>
</dbReference>
<proteinExistence type="predicted"/>
<evidence type="ECO:0000256" key="1">
    <source>
        <dbReference type="SAM" id="MobiDB-lite"/>
    </source>
</evidence>
<feature type="region of interest" description="Disordered" evidence="1">
    <location>
        <begin position="151"/>
        <end position="189"/>
    </location>
</feature>
<keyword evidence="3" id="KW-1185">Reference proteome</keyword>
<feature type="compositionally biased region" description="Polar residues" evidence="1">
    <location>
        <begin position="179"/>
        <end position="189"/>
    </location>
</feature>
<protein>
    <submittedName>
        <fullName evidence="2">Uncharacterized protein</fullName>
    </submittedName>
</protein>
<dbReference type="EMBL" id="BQXS01011912">
    <property type="protein sequence ID" value="GKT18082.1"/>
    <property type="molecule type" value="Genomic_DNA"/>
</dbReference>
<name>A0ABQ5JUU7_9EUKA</name>
<evidence type="ECO:0000313" key="3">
    <source>
        <dbReference type="Proteomes" id="UP001057375"/>
    </source>
</evidence>
<reference evidence="2" key="1">
    <citation type="submission" date="2022-03" db="EMBL/GenBank/DDBJ databases">
        <title>Draft genome sequence of Aduncisulcus paluster, a free-living microaerophilic Fornicata.</title>
        <authorList>
            <person name="Yuyama I."/>
            <person name="Kume K."/>
            <person name="Tamura T."/>
            <person name="Inagaki Y."/>
            <person name="Hashimoto T."/>
        </authorList>
    </citation>
    <scope>NUCLEOTIDE SEQUENCE</scope>
    <source>
        <strain evidence="2">NY0171</strain>
    </source>
</reference>